<gene>
    <name evidence="4" type="ordered locus">Intca_0107</name>
</gene>
<dbReference type="HOGENOM" id="CLU_021786_0_1_11"/>
<evidence type="ECO:0000313" key="4">
    <source>
        <dbReference type="EMBL" id="ADU46668.1"/>
    </source>
</evidence>
<dbReference type="InterPro" id="IPR003615">
    <property type="entry name" value="HNH_nuc"/>
</dbReference>
<evidence type="ECO:0000256" key="2">
    <source>
        <dbReference type="SAM" id="MobiDB-lite"/>
    </source>
</evidence>
<accession>E6SFD0</accession>
<name>E6SFD0_INTC7</name>
<feature type="region of interest" description="Disordered" evidence="2">
    <location>
        <begin position="105"/>
        <end position="133"/>
    </location>
</feature>
<evidence type="ECO:0000259" key="3">
    <source>
        <dbReference type="SMART" id="SM00507"/>
    </source>
</evidence>
<dbReference type="Proteomes" id="UP000008914">
    <property type="component" value="Chromosome"/>
</dbReference>
<dbReference type="InterPro" id="IPR003870">
    <property type="entry name" value="DUF222"/>
</dbReference>
<dbReference type="Pfam" id="PF01844">
    <property type="entry name" value="HNH"/>
    <property type="match status" value="1"/>
</dbReference>
<feature type="domain" description="HNH nuclease" evidence="3">
    <location>
        <begin position="418"/>
        <end position="468"/>
    </location>
</feature>
<organism evidence="4 5">
    <name type="scientific">Intrasporangium calvum (strain ATCC 23552 / DSM 43043 / JCM 3097 / NBRC 12989 / NCIMB 10167 / NRRL B-3866 / 7 KIP)</name>
    <dbReference type="NCBI Taxonomy" id="710696"/>
    <lineage>
        <taxon>Bacteria</taxon>
        <taxon>Bacillati</taxon>
        <taxon>Actinomycetota</taxon>
        <taxon>Actinomycetes</taxon>
        <taxon>Micrococcales</taxon>
        <taxon>Intrasporangiaceae</taxon>
        <taxon>Intrasporangium</taxon>
    </lineage>
</organism>
<reference evidence="4 5" key="1">
    <citation type="journal article" date="2010" name="Stand. Genomic Sci.">
        <title>Complete genome sequence of Intrasporangium calvum type strain (7 KIP).</title>
        <authorList>
            <person name="Del Rio T.G."/>
            <person name="Chertkov O."/>
            <person name="Yasawong M."/>
            <person name="Lucas S."/>
            <person name="Deshpande S."/>
            <person name="Cheng J.F."/>
            <person name="Detter C."/>
            <person name="Tapia R."/>
            <person name="Han C."/>
            <person name="Goodwin L."/>
            <person name="Pitluck S."/>
            <person name="Liolios K."/>
            <person name="Ivanova N."/>
            <person name="Mavromatis K."/>
            <person name="Pati A."/>
            <person name="Chen A."/>
            <person name="Palaniappan K."/>
            <person name="Land M."/>
            <person name="Hauser L."/>
            <person name="Chang Y.J."/>
            <person name="Jeffries C.D."/>
            <person name="Rohde M."/>
            <person name="Pukall R."/>
            <person name="Sikorski J."/>
            <person name="Goker M."/>
            <person name="Woyke T."/>
            <person name="Bristow J."/>
            <person name="Eisen J.A."/>
            <person name="Markowitz V."/>
            <person name="Hugenholtz P."/>
            <person name="Kyrpides N.C."/>
            <person name="Klenk H.P."/>
            <person name="Lapidus A."/>
        </authorList>
    </citation>
    <scope>NUCLEOTIDE SEQUENCE [LARGE SCALE GENOMIC DNA]</scope>
    <source>
        <strain evidence="5">ATCC 23552 / DSM 43043 / JCM 3097 / NBRC 12989 / 7 KIP</strain>
    </source>
</reference>
<keyword evidence="5" id="KW-1185">Reference proteome</keyword>
<evidence type="ECO:0000256" key="1">
    <source>
        <dbReference type="ARBA" id="ARBA00023450"/>
    </source>
</evidence>
<proteinExistence type="inferred from homology"/>
<protein>
    <submittedName>
        <fullName evidence="4">HNH nuclease</fullName>
    </submittedName>
</protein>
<dbReference type="InterPro" id="IPR002711">
    <property type="entry name" value="HNH"/>
</dbReference>
<dbReference type="STRING" id="710696.Intca_0107"/>
<comment type="similarity">
    <text evidence="1">Belongs to the Rv1128c/1148c/1588c/1702c/1945/3466 family.</text>
</comment>
<dbReference type="GO" id="GO:0008270">
    <property type="term" value="F:zinc ion binding"/>
    <property type="evidence" value="ECO:0007669"/>
    <property type="project" value="InterPro"/>
</dbReference>
<evidence type="ECO:0000313" key="5">
    <source>
        <dbReference type="Proteomes" id="UP000008914"/>
    </source>
</evidence>
<dbReference type="Gene3D" id="1.10.30.50">
    <property type="match status" value="1"/>
</dbReference>
<dbReference type="Pfam" id="PF02720">
    <property type="entry name" value="DUF222"/>
    <property type="match status" value="1"/>
</dbReference>
<dbReference type="KEGG" id="ica:Intca_0107"/>
<dbReference type="EMBL" id="CP002343">
    <property type="protein sequence ID" value="ADU46668.1"/>
    <property type="molecule type" value="Genomic_DNA"/>
</dbReference>
<dbReference type="AlphaFoldDB" id="E6SFD0"/>
<dbReference type="CDD" id="cd00085">
    <property type="entry name" value="HNHc"/>
    <property type="match status" value="1"/>
</dbReference>
<dbReference type="eggNOG" id="COG1403">
    <property type="taxonomic scope" value="Bacteria"/>
</dbReference>
<dbReference type="GO" id="GO:0004519">
    <property type="term" value="F:endonuclease activity"/>
    <property type="evidence" value="ECO:0007669"/>
    <property type="project" value="InterPro"/>
</dbReference>
<dbReference type="GO" id="GO:0003676">
    <property type="term" value="F:nucleic acid binding"/>
    <property type="evidence" value="ECO:0007669"/>
    <property type="project" value="InterPro"/>
</dbReference>
<dbReference type="SMART" id="SM00507">
    <property type="entry name" value="HNHc"/>
    <property type="match status" value="1"/>
</dbReference>
<sequence length="551" mass="58080">MLPEPASAGSVRVPAALAACDVVALLPRLSETDGSGLGASELVDLLDTLERAKAACAAAQAKVTAAFVDAQAVEAAHWTDRARECLDANDFEGYRAAKDEVRRRDFTPAALNGRGPGDERASTSRGRRTGAHDKAGIAAQVGLARHESPHRGARLATTALALVRDLPHTLDALTTGELNERRAELVARLTSHLTAEDRTAVDAEVVGAHRSDPTDPGLTGIATWGDRQLEGAVRAAADRIDAAGAVARARTAESERRVTIRPIPDTMALVTAVLPVRQAVALYAALTAAASTAQATGDVRSKGQVMADTLVDRVLSGAAGEPGILGDVPVEVQVVITDRALFDGDDTPAQVPGYGPVPAGWVRELLTADLGPPGGDRSGAHGPEWSPRARTWLRRLYTHPASGTLVAMDSKRRLFPPGLRRFLVARDGVCRMPWCDAPIRHADHVTPFAVGGPTTAENGQGLCVRCNQVKEQPGWRARVVHPGPLPMPVPAHPVPAHTVRLTTPTGHQHTSVAPPVLPAHREPTEGSALDLAHLDEPLSPLEQLLTDRLAG</sequence>